<protein>
    <submittedName>
        <fullName evidence="2">Uncharacterized protein</fullName>
    </submittedName>
</protein>
<sequence length="459" mass="47524">MDTSAATPVAVAALPGALPLAGAPRPVRRLAPPEVPWPGSLAAHGDESCFLVDAALLRDWPGWDADPDSHVLGPADLVRRDDGHDVVLPLCTERLVRFLQRRTGRGALLSAGEAVTVLVSILRGTADALARSPFAAGEWWLTDAGKPVFVQGDGPDAAMAADVCLAALGGVLPETPQLRERLGAGTNGGQEQASADLAHPRALAAALPEIEAALFARTAPEPLATTDLAPARARVLGAVTERADDVLAHTGRGRWNALSGFVDSDLREVLAAGWDALRERVRRRTRSRARESGSRASRRRMVLVAGLAGAAVIAVGLLWPHGDPGSKGGAAPGRPVTSPPATASAPARTPTTASPASSTASTSTIATRVQAMLAARIACGDDRACRGSFSEDPDHVIPPGAIDRADQSVELLDDFGGAAVLRVASSAATGRGRSQLVVVVRTDKKWLIRDVTDAADQPG</sequence>
<accession>A0A0B2A6I3</accession>
<dbReference type="AlphaFoldDB" id="A0A0B2A6I3"/>
<reference evidence="2 3" key="1">
    <citation type="submission" date="2014-11" db="EMBL/GenBank/DDBJ databases">
        <title>Genome sequence of Microbacterium mangrovi MUSC 115(T).</title>
        <authorList>
            <person name="Lee L.-H."/>
        </authorList>
    </citation>
    <scope>NUCLEOTIDE SEQUENCE [LARGE SCALE GENOMIC DNA]</scope>
    <source>
        <strain evidence="2 3">MUSC 115</strain>
    </source>
</reference>
<name>A0A0B2A6I3_9MICO</name>
<dbReference type="EMBL" id="JTDK01000010">
    <property type="protein sequence ID" value="KHK97333.1"/>
    <property type="molecule type" value="Genomic_DNA"/>
</dbReference>
<keyword evidence="3" id="KW-1185">Reference proteome</keyword>
<evidence type="ECO:0000313" key="3">
    <source>
        <dbReference type="Proteomes" id="UP000031030"/>
    </source>
</evidence>
<proteinExistence type="predicted"/>
<dbReference type="OrthoDB" id="5081882at2"/>
<evidence type="ECO:0000313" key="2">
    <source>
        <dbReference type="EMBL" id="KHK97333.1"/>
    </source>
</evidence>
<comment type="caution">
    <text evidence="2">The sequence shown here is derived from an EMBL/GenBank/DDBJ whole genome shotgun (WGS) entry which is preliminary data.</text>
</comment>
<dbReference type="RefSeq" id="WP_039399244.1">
    <property type="nucleotide sequence ID" value="NZ_JTDK01000010.1"/>
</dbReference>
<organism evidence="2 3">
    <name type="scientific">Microbacterium mangrovi</name>
    <dbReference type="NCBI Taxonomy" id="1348253"/>
    <lineage>
        <taxon>Bacteria</taxon>
        <taxon>Bacillati</taxon>
        <taxon>Actinomycetota</taxon>
        <taxon>Actinomycetes</taxon>
        <taxon>Micrococcales</taxon>
        <taxon>Microbacteriaceae</taxon>
        <taxon>Microbacterium</taxon>
    </lineage>
</organism>
<dbReference type="Proteomes" id="UP000031030">
    <property type="component" value="Unassembled WGS sequence"/>
</dbReference>
<evidence type="ECO:0000256" key="1">
    <source>
        <dbReference type="SAM" id="MobiDB-lite"/>
    </source>
</evidence>
<feature type="region of interest" description="Disordered" evidence="1">
    <location>
        <begin position="325"/>
        <end position="363"/>
    </location>
</feature>
<dbReference type="STRING" id="1348253.LK09_11030"/>
<feature type="compositionally biased region" description="Low complexity" evidence="1">
    <location>
        <begin position="339"/>
        <end position="363"/>
    </location>
</feature>
<gene>
    <name evidence="2" type="ORF">LK09_11030</name>
</gene>